<reference evidence="2 4" key="2">
    <citation type="submission" date="2018-06" db="EMBL/GenBank/DDBJ databases">
        <authorList>
            <consortium name="Pathogen Informatics"/>
            <person name="Doyle S."/>
        </authorList>
    </citation>
    <scope>NUCLEOTIDE SEQUENCE [LARGE SCALE GENOMIC DNA]</scope>
    <source>
        <strain evidence="2 4">NCTC11938</strain>
    </source>
</reference>
<dbReference type="Pfam" id="PF11692">
    <property type="entry name" value="DUF3289"/>
    <property type="match status" value="1"/>
</dbReference>
<protein>
    <submittedName>
        <fullName evidence="2">Protein of uncharacterized function (DUF3289)</fullName>
    </submittedName>
</protein>
<dbReference type="EMBL" id="CP021694">
    <property type="protein sequence ID" value="ARX36160.1"/>
    <property type="molecule type" value="Genomic_DNA"/>
</dbReference>
<organism evidence="1 3">
    <name type="scientific">Proteus mirabilis</name>
    <dbReference type="NCBI Taxonomy" id="584"/>
    <lineage>
        <taxon>Bacteria</taxon>
        <taxon>Pseudomonadati</taxon>
        <taxon>Pseudomonadota</taxon>
        <taxon>Gammaproteobacteria</taxon>
        <taxon>Enterobacterales</taxon>
        <taxon>Morganellaceae</taxon>
        <taxon>Proteus</taxon>
    </lineage>
</organism>
<name>A0A1Z1SZN9_PROMI</name>
<dbReference type="RefSeq" id="WP_004245156.1">
    <property type="nucleotide sequence ID" value="NZ_BGKS01000074.1"/>
</dbReference>
<evidence type="ECO:0000313" key="3">
    <source>
        <dbReference type="Proteomes" id="UP000195540"/>
    </source>
</evidence>
<dbReference type="EMBL" id="UGTS01000004">
    <property type="protein sequence ID" value="SUC20983.1"/>
    <property type="molecule type" value="Genomic_DNA"/>
</dbReference>
<sequence>MSAIITPLVIYQTQRRMDDYSADDMRYGDLSGDQLRNQFNLRDVSMRVNPYTFQTIENDGFFNKVYDANNHNIVISKIGKAECAQILFDEFRHLSSMFAFRSPYAILINKMITHMQFNDGAPYNDPLLNDAIREQILEDDSDNSSLLKIRDVFNKSINWNTRSIKDRIDIHLVLKSYIGDSVLPKFDRLEDRVNGLGITVHDTWSTTITLQKLEIYNDYCDAIIHYKIQDHFGLDSNDIMSALYHNFRFFRIWFVLQRYDKLGFKPFMTNMEATINIKIRSPK</sequence>
<accession>A0A1Z1SZN9</accession>
<dbReference type="Proteomes" id="UP000254191">
    <property type="component" value="Unassembled WGS sequence"/>
</dbReference>
<dbReference type="Proteomes" id="UP000195540">
    <property type="component" value="Chromosome"/>
</dbReference>
<gene>
    <name evidence="1" type="ORF">AM402_19150</name>
    <name evidence="2" type="ORF">NCTC11938_02060</name>
</gene>
<evidence type="ECO:0000313" key="4">
    <source>
        <dbReference type="Proteomes" id="UP000254191"/>
    </source>
</evidence>
<dbReference type="InterPro" id="IPR017483">
    <property type="entry name" value="CHP03034"/>
</dbReference>
<reference evidence="1 3" key="1">
    <citation type="submission" date="2017-05" db="EMBL/GenBank/DDBJ databases">
        <title>Whole genome sequencing of Proteus mirabilis AR_0155.</title>
        <authorList>
            <person name="Conlan S."/>
            <person name="Thomas P.J."/>
            <person name="Mullikin J."/>
            <person name="Frank K.M."/>
            <person name="Segre J.A."/>
        </authorList>
    </citation>
    <scope>NUCLEOTIDE SEQUENCE [LARGE SCALE GENOMIC DNA]</scope>
    <source>
        <strain evidence="1 3">AR_0155</strain>
    </source>
</reference>
<proteinExistence type="predicted"/>
<evidence type="ECO:0000313" key="1">
    <source>
        <dbReference type="EMBL" id="ARX36160.1"/>
    </source>
</evidence>
<evidence type="ECO:0000313" key="2">
    <source>
        <dbReference type="EMBL" id="SUC20983.1"/>
    </source>
</evidence>
<dbReference type="NCBIfam" id="TIGR03034">
    <property type="entry name" value="YPO3983 family protein"/>
    <property type="match status" value="1"/>
</dbReference>
<dbReference type="AlphaFoldDB" id="A0A1Z1SZN9"/>